<feature type="binding site" evidence="11">
    <location>
        <position position="231"/>
    </location>
    <ligand>
        <name>FMN</name>
        <dbReference type="ChEBI" id="CHEBI:58210"/>
    </ligand>
</feature>
<dbReference type="NCBIfam" id="TIGR01036">
    <property type="entry name" value="pyrD_sub2"/>
    <property type="match status" value="1"/>
</dbReference>
<feature type="binding site" evidence="11">
    <location>
        <begin position="324"/>
        <end position="325"/>
    </location>
    <ligand>
        <name>FMN</name>
        <dbReference type="ChEBI" id="CHEBI:58210"/>
    </ligand>
</feature>
<dbReference type="GO" id="GO:0044205">
    <property type="term" value="P:'de novo' UMP biosynthetic process"/>
    <property type="evidence" value="ECO:0007669"/>
    <property type="project" value="UniProtKB-UniRule"/>
</dbReference>
<dbReference type="InterPro" id="IPR005719">
    <property type="entry name" value="Dihydroorotate_DH_2"/>
</dbReference>
<dbReference type="PANTHER" id="PTHR48109:SF4">
    <property type="entry name" value="DIHYDROOROTATE DEHYDROGENASE (QUINONE), MITOCHONDRIAL"/>
    <property type="match status" value="1"/>
</dbReference>
<feature type="binding site" evidence="11">
    <location>
        <begin position="74"/>
        <end position="78"/>
    </location>
    <ligand>
        <name>FMN</name>
        <dbReference type="ChEBI" id="CHEBI:58210"/>
    </ligand>
</feature>
<dbReference type="PROSITE" id="PS00911">
    <property type="entry name" value="DHODEHASE_1"/>
    <property type="match status" value="1"/>
</dbReference>
<keyword evidence="5 11" id="KW-0285">Flavoprotein</keyword>
<organism evidence="13 14">
    <name type="scientific">Salana multivorans</name>
    <dbReference type="NCBI Taxonomy" id="120377"/>
    <lineage>
        <taxon>Bacteria</taxon>
        <taxon>Bacillati</taxon>
        <taxon>Actinomycetota</taxon>
        <taxon>Actinomycetes</taxon>
        <taxon>Micrococcales</taxon>
        <taxon>Beutenbergiaceae</taxon>
        <taxon>Salana</taxon>
    </lineage>
</organism>
<feature type="binding site" evidence="11">
    <location>
        <position position="189"/>
    </location>
    <ligand>
        <name>substrate</name>
    </ligand>
</feature>
<comment type="similarity">
    <text evidence="4 11">Belongs to the dihydroorotate dehydrogenase family. Type 2 subfamily.</text>
</comment>
<evidence type="ECO:0000259" key="12">
    <source>
        <dbReference type="Pfam" id="PF01180"/>
    </source>
</evidence>
<gene>
    <name evidence="11" type="primary">pyrD</name>
    <name evidence="13" type="ORF">EDD28_3137</name>
</gene>
<feature type="binding site" evidence="11">
    <location>
        <position position="194"/>
    </location>
    <ligand>
        <name>substrate</name>
    </ligand>
</feature>
<dbReference type="NCBIfam" id="NF003652">
    <property type="entry name" value="PRK05286.2-5"/>
    <property type="match status" value="1"/>
</dbReference>
<dbReference type="PANTHER" id="PTHR48109">
    <property type="entry name" value="DIHYDROOROTATE DEHYDROGENASE (QUINONE), MITOCHONDRIAL-RELATED"/>
    <property type="match status" value="1"/>
</dbReference>
<evidence type="ECO:0000256" key="4">
    <source>
        <dbReference type="ARBA" id="ARBA00005359"/>
    </source>
</evidence>
<keyword evidence="9 11" id="KW-0472">Membrane</keyword>
<dbReference type="InterPro" id="IPR005720">
    <property type="entry name" value="Dihydroorotate_DH_cat"/>
</dbReference>
<dbReference type="Gene3D" id="3.20.20.70">
    <property type="entry name" value="Aldolase class I"/>
    <property type="match status" value="1"/>
</dbReference>
<evidence type="ECO:0000313" key="13">
    <source>
        <dbReference type="EMBL" id="ROR93715.1"/>
    </source>
</evidence>
<feature type="binding site" evidence="11">
    <location>
        <position position="189"/>
    </location>
    <ligand>
        <name>FMN</name>
        <dbReference type="ChEBI" id="CHEBI:58210"/>
    </ligand>
</feature>
<dbReference type="GO" id="GO:0006207">
    <property type="term" value="P:'de novo' pyrimidine nucleobase biosynthetic process"/>
    <property type="evidence" value="ECO:0007669"/>
    <property type="project" value="UniProtKB-UniRule"/>
</dbReference>
<feature type="active site" description="Nucleophile" evidence="11">
    <location>
        <position position="192"/>
    </location>
</feature>
<dbReference type="HAMAP" id="MF_00225">
    <property type="entry name" value="DHO_dh_type2"/>
    <property type="match status" value="1"/>
</dbReference>
<comment type="function">
    <text evidence="1 11">Catalyzes the conversion of dihydroorotate to orotate with quinone as electron acceptor.</text>
</comment>
<feature type="domain" description="Dihydroorotate dehydrogenase catalytic" evidence="12">
    <location>
        <begin position="60"/>
        <end position="343"/>
    </location>
</feature>
<feature type="binding site" evidence="11">
    <location>
        <position position="303"/>
    </location>
    <ligand>
        <name>FMN</name>
        <dbReference type="ChEBI" id="CHEBI:58210"/>
    </ligand>
</feature>
<dbReference type="InterPro" id="IPR050074">
    <property type="entry name" value="DHO_dehydrogenase"/>
</dbReference>
<evidence type="ECO:0000256" key="2">
    <source>
        <dbReference type="ARBA" id="ARBA00004370"/>
    </source>
</evidence>
<dbReference type="SUPFAM" id="SSF51395">
    <property type="entry name" value="FMN-linked oxidoreductases"/>
    <property type="match status" value="1"/>
</dbReference>
<dbReference type="AlphaFoldDB" id="A0A3N2D1R1"/>
<dbReference type="InterPro" id="IPR001295">
    <property type="entry name" value="Dihydroorotate_DH_CS"/>
</dbReference>
<dbReference type="GO" id="GO:0005737">
    <property type="term" value="C:cytoplasm"/>
    <property type="evidence" value="ECO:0007669"/>
    <property type="project" value="InterPro"/>
</dbReference>
<evidence type="ECO:0000256" key="11">
    <source>
        <dbReference type="HAMAP-Rule" id="MF_00225"/>
    </source>
</evidence>
<dbReference type="RefSeq" id="WP_123740630.1">
    <property type="nucleotide sequence ID" value="NZ_RKHQ01000002.1"/>
</dbReference>
<keyword evidence="8 11" id="KW-0560">Oxidoreductase</keyword>
<keyword evidence="6 11" id="KW-0288">FMN</keyword>
<comment type="cofactor">
    <cofactor evidence="11">
        <name>FMN</name>
        <dbReference type="ChEBI" id="CHEBI:58210"/>
    </cofactor>
    <text evidence="11">Binds 1 FMN per subunit.</text>
</comment>
<comment type="subcellular location">
    <subcellularLocation>
        <location evidence="11">Cell membrane</location>
        <topology evidence="11">Peripheral membrane protein</topology>
    </subcellularLocation>
    <subcellularLocation>
        <location evidence="2">Membrane</location>
    </subcellularLocation>
</comment>
<accession>A0A3N2D1R1</accession>
<feature type="binding site" evidence="11">
    <location>
        <position position="156"/>
    </location>
    <ligand>
        <name>FMN</name>
        <dbReference type="ChEBI" id="CHEBI:58210"/>
    </ligand>
</feature>
<dbReference type="InterPro" id="IPR012135">
    <property type="entry name" value="Dihydroorotate_DH_1_2"/>
</dbReference>
<reference evidence="13 14" key="1">
    <citation type="submission" date="2018-11" db="EMBL/GenBank/DDBJ databases">
        <title>Sequencing the genomes of 1000 actinobacteria strains.</title>
        <authorList>
            <person name="Klenk H.-P."/>
        </authorList>
    </citation>
    <scope>NUCLEOTIDE SEQUENCE [LARGE SCALE GENOMIC DNA]</scope>
    <source>
        <strain evidence="13 14">DSM 13521</strain>
    </source>
</reference>
<feature type="binding site" evidence="11">
    <location>
        <position position="78"/>
    </location>
    <ligand>
        <name>substrate</name>
    </ligand>
</feature>
<protein>
    <recommendedName>
        <fullName evidence="11">Dihydroorotate dehydrogenase (quinone)</fullName>
        <ecNumber evidence="11">1.3.5.2</ecNumber>
    </recommendedName>
    <alternativeName>
        <fullName evidence="11">DHOdehase</fullName>
        <shortName evidence="11">DHOD</shortName>
        <shortName evidence="11">DHODase</shortName>
    </alternativeName>
    <alternativeName>
        <fullName evidence="11">Dihydroorotate oxidase</fullName>
    </alternativeName>
</protein>
<dbReference type="UniPathway" id="UPA00070">
    <property type="reaction ID" value="UER00946"/>
</dbReference>
<dbReference type="PIRSF" id="PIRSF000164">
    <property type="entry name" value="DHO_oxidase"/>
    <property type="match status" value="1"/>
</dbReference>
<dbReference type="EMBL" id="RKHQ01000002">
    <property type="protein sequence ID" value="ROR93715.1"/>
    <property type="molecule type" value="Genomic_DNA"/>
</dbReference>
<dbReference type="InterPro" id="IPR013785">
    <property type="entry name" value="Aldolase_TIM"/>
</dbReference>
<keyword evidence="7 11" id="KW-0665">Pyrimidine biosynthesis</keyword>
<keyword evidence="11" id="KW-1003">Cell membrane</keyword>
<comment type="pathway">
    <text evidence="3 11">Pyrimidine metabolism; UMP biosynthesis via de novo pathway; orotate from (S)-dihydroorotate (quinone route): step 1/1.</text>
</comment>
<feature type="binding site" evidence="11">
    <location>
        <position position="274"/>
    </location>
    <ligand>
        <name>FMN</name>
        <dbReference type="ChEBI" id="CHEBI:58210"/>
    </ligand>
</feature>
<evidence type="ECO:0000256" key="7">
    <source>
        <dbReference type="ARBA" id="ARBA00022975"/>
    </source>
</evidence>
<sequence length="349" mass="36731">MAHPLYTALFRTVFVRMDPESAHHHAARAIELAGRFAPTRALMAATFGRTGRTGAPGSLELFGRHLSSPLGAAAGFDKEARMVRGLTALGFSHVEIGTVTAHAQPGNEPPRLWRRVGERALVNRMGFNNSGSAAVAARLARLRRTRWGAAAVVGVNIGKTKATPPEHAAQDYALSASALARYADYLVVNVSSPNTPGLRDLQAVDSLRPILEAAQLAADASARRRVPVLVKIAPDLSDDDVRAVCDLVAELDLAGVVATNTTIDHDFGPGGLSGPPVRARALEVVRIVRSELGPERVVIGVGGISAPEDAVALLDAGADLVQAYTAFIYSGPAWPGAMARALNRRASTD</sequence>
<evidence type="ECO:0000256" key="9">
    <source>
        <dbReference type="ARBA" id="ARBA00023136"/>
    </source>
</evidence>
<dbReference type="Proteomes" id="UP000275356">
    <property type="component" value="Unassembled WGS sequence"/>
</dbReference>
<dbReference type="Pfam" id="PF01180">
    <property type="entry name" value="DHO_dh"/>
    <property type="match status" value="1"/>
</dbReference>
<keyword evidence="14" id="KW-1185">Reference proteome</keyword>
<evidence type="ECO:0000313" key="14">
    <source>
        <dbReference type="Proteomes" id="UP000275356"/>
    </source>
</evidence>
<evidence type="ECO:0000256" key="6">
    <source>
        <dbReference type="ARBA" id="ARBA00022643"/>
    </source>
</evidence>
<comment type="subunit">
    <text evidence="11">Monomer.</text>
</comment>
<evidence type="ECO:0000256" key="10">
    <source>
        <dbReference type="ARBA" id="ARBA00048639"/>
    </source>
</evidence>
<evidence type="ECO:0000256" key="1">
    <source>
        <dbReference type="ARBA" id="ARBA00003125"/>
    </source>
</evidence>
<feature type="binding site" evidence="11">
    <location>
        <begin position="123"/>
        <end position="127"/>
    </location>
    <ligand>
        <name>substrate</name>
    </ligand>
</feature>
<proteinExistence type="inferred from homology"/>
<feature type="binding site" evidence="11">
    <location>
        <begin position="260"/>
        <end position="261"/>
    </location>
    <ligand>
        <name>substrate</name>
    </ligand>
</feature>
<evidence type="ECO:0000256" key="5">
    <source>
        <dbReference type="ARBA" id="ARBA00022630"/>
    </source>
</evidence>
<comment type="caution">
    <text evidence="13">The sequence shown here is derived from an EMBL/GenBank/DDBJ whole genome shotgun (WGS) entry which is preliminary data.</text>
</comment>
<comment type="catalytic activity">
    <reaction evidence="10 11">
        <text>(S)-dihydroorotate + a quinone = orotate + a quinol</text>
        <dbReference type="Rhea" id="RHEA:30187"/>
        <dbReference type="ChEBI" id="CHEBI:24646"/>
        <dbReference type="ChEBI" id="CHEBI:30839"/>
        <dbReference type="ChEBI" id="CHEBI:30864"/>
        <dbReference type="ChEBI" id="CHEBI:132124"/>
        <dbReference type="EC" id="1.3.5.2"/>
    </reaction>
</comment>
<evidence type="ECO:0000256" key="8">
    <source>
        <dbReference type="ARBA" id="ARBA00023002"/>
    </source>
</evidence>
<dbReference type="OrthoDB" id="9802377at2"/>
<dbReference type="EC" id="1.3.5.2" evidence="11"/>
<dbReference type="GO" id="GO:0005886">
    <property type="term" value="C:plasma membrane"/>
    <property type="evidence" value="ECO:0007669"/>
    <property type="project" value="UniProtKB-SubCell"/>
</dbReference>
<feature type="binding site" evidence="11">
    <location>
        <position position="98"/>
    </location>
    <ligand>
        <name>FMN</name>
        <dbReference type="ChEBI" id="CHEBI:58210"/>
    </ligand>
</feature>
<evidence type="ECO:0000256" key="3">
    <source>
        <dbReference type="ARBA" id="ARBA00005161"/>
    </source>
</evidence>
<name>A0A3N2D1R1_9MICO</name>
<feature type="binding site" evidence="11">
    <location>
        <position position="259"/>
    </location>
    <ligand>
        <name>FMN</name>
        <dbReference type="ChEBI" id="CHEBI:58210"/>
    </ligand>
</feature>
<dbReference type="CDD" id="cd04738">
    <property type="entry name" value="DHOD_2_like"/>
    <property type="match status" value="1"/>
</dbReference>
<dbReference type="GO" id="GO:0106430">
    <property type="term" value="F:dihydroorotate dehydrogenase (quinone) activity"/>
    <property type="evidence" value="ECO:0007669"/>
    <property type="project" value="UniProtKB-EC"/>
</dbReference>